<protein>
    <submittedName>
        <fullName evidence="1">SRPBCC family protein</fullName>
    </submittedName>
</protein>
<sequence>MEQSATIDITAPVERVWAVLSDVERWSEWTDTVRWVRRLDDGPLRTGSCAKISQPKIPTVDYVVTELEPGTSFTWVSGGAAARTTARHVLEPLPGGGTHVTLSIEQTGWLGSLVGRLYRGITDRYLATEAAGLKARSEGLTS</sequence>
<evidence type="ECO:0000313" key="1">
    <source>
        <dbReference type="EMBL" id="XBO42837.1"/>
    </source>
</evidence>
<name>A0AAU7JRH9_9MICO</name>
<organism evidence="1">
    <name type="scientific">Pedococcus sp. KACC 23699</name>
    <dbReference type="NCBI Taxonomy" id="3149228"/>
    <lineage>
        <taxon>Bacteria</taxon>
        <taxon>Bacillati</taxon>
        <taxon>Actinomycetota</taxon>
        <taxon>Actinomycetes</taxon>
        <taxon>Micrococcales</taxon>
        <taxon>Intrasporangiaceae</taxon>
        <taxon>Pedococcus</taxon>
    </lineage>
</organism>
<dbReference type="AlphaFoldDB" id="A0AAU7JRH9"/>
<dbReference type="InterPro" id="IPR023393">
    <property type="entry name" value="START-like_dom_sf"/>
</dbReference>
<accession>A0AAU7JRH9</accession>
<dbReference type="SUPFAM" id="SSF55961">
    <property type="entry name" value="Bet v1-like"/>
    <property type="match status" value="1"/>
</dbReference>
<proteinExistence type="predicted"/>
<dbReference type="Gene3D" id="3.30.530.20">
    <property type="match status" value="1"/>
</dbReference>
<dbReference type="EMBL" id="CP157483">
    <property type="protein sequence ID" value="XBO42837.1"/>
    <property type="molecule type" value="Genomic_DNA"/>
</dbReference>
<dbReference type="CDD" id="cd08862">
    <property type="entry name" value="SRPBCC_Smu440-like"/>
    <property type="match status" value="1"/>
</dbReference>
<gene>
    <name evidence="1" type="ORF">ABEG17_14850</name>
</gene>
<dbReference type="RefSeq" id="WP_406830256.1">
    <property type="nucleotide sequence ID" value="NZ_CP157483.1"/>
</dbReference>
<dbReference type="InterPro" id="IPR019587">
    <property type="entry name" value="Polyketide_cyclase/dehydratase"/>
</dbReference>
<reference evidence="1" key="1">
    <citation type="submission" date="2024-05" db="EMBL/GenBank/DDBJ databases">
        <authorList>
            <person name="Kim S."/>
            <person name="Heo J."/>
            <person name="Choi H."/>
            <person name="Choi Y."/>
            <person name="Kwon S.-W."/>
            <person name="Kim Y."/>
        </authorList>
    </citation>
    <scope>NUCLEOTIDE SEQUENCE</scope>
    <source>
        <strain evidence="1">KACC 23699</strain>
    </source>
</reference>
<dbReference type="Pfam" id="PF10604">
    <property type="entry name" value="Polyketide_cyc2"/>
    <property type="match status" value="1"/>
</dbReference>